<gene>
    <name evidence="3" type="ORF">WG900_11380</name>
</gene>
<dbReference type="PANTHER" id="PTHR38340:SF1">
    <property type="entry name" value="S-LAYER PROTEIN"/>
    <property type="match status" value="1"/>
</dbReference>
<dbReference type="PROSITE" id="PS00018">
    <property type="entry name" value="EF_HAND_1"/>
    <property type="match status" value="1"/>
</dbReference>
<keyword evidence="4" id="KW-1185">Reference proteome</keyword>
<name>A0ABU8S987_9SPHN</name>
<evidence type="ECO:0000256" key="1">
    <source>
        <dbReference type="ARBA" id="ARBA00004613"/>
    </source>
</evidence>
<dbReference type="EMBL" id="JBBHJY010000005">
    <property type="protein sequence ID" value="MEJ6010517.1"/>
    <property type="molecule type" value="Genomic_DNA"/>
</dbReference>
<dbReference type="InterPro" id="IPR050557">
    <property type="entry name" value="RTX_toxin/Mannuronan_C5-epim"/>
</dbReference>
<comment type="subcellular location">
    <subcellularLocation>
        <location evidence="1">Secreted</location>
    </subcellularLocation>
</comment>
<organism evidence="3 4">
    <name type="scientific">Novosphingobium aquae</name>
    <dbReference type="NCBI Taxonomy" id="3133435"/>
    <lineage>
        <taxon>Bacteria</taxon>
        <taxon>Pseudomonadati</taxon>
        <taxon>Pseudomonadota</taxon>
        <taxon>Alphaproteobacteria</taxon>
        <taxon>Sphingomonadales</taxon>
        <taxon>Sphingomonadaceae</taxon>
        <taxon>Novosphingobium</taxon>
    </lineage>
</organism>
<sequence>MANNRLIVQQGQTAGAIGGTYDVFGTNLGAETLTVFDGTTVNFQGDFSRGGDTIRLTDVATDFTVVIAGSNAILTSVSDGITIVVPIPNVGTLGTTIIFENGAGDIVDSRVLVFNGTNVVLGTQTLTTSSQAVAPNGNGNSQNSIILTAGADTAPGGAADDTFIGFNKTLNAGDKLDGGTGFNTLSLSTDVSLTGVGDPAFTYGGFTTVNVQRIEVTNDDNLPVTLDLSGAKGVETVVALNSSMDTTFAQITGLNTGTNNDGNDIELNNVTNGAPADPTPDVTVQYQDSVVAGATTVDVLIKTSNADNLTIGSVSDANGGIETVNITNTAGASTLDTLDTDLTTLNILATQNLTIDDALNNTVRTINATGSTATLDIDFSDNDGAGEGVTYTGSAGVNLVQGGSAADNITTFDANDVIVTDDSIGFVDGNDTVNAGNGNNTVTSGIGADSITSGTGNDVINANNGNNIVNAGDGLNNVTTGTGNDTITTGKDADTISSGNGNDLISSGDGADLITIGSGEHTINSGAGADTVVAGANFDASTAAGPNILDQMDFGADIDELQLNAGATDAKFTNVSNLEILTLTSAGTTTLNNGVGGNGDSAAQAAGITTINLNAGNDSVNAADFTSALTINAANGGDDTVQTGSGSDVFNLGGALTDADSFNAGAGSDTLNLDGDVTVTGGGFTGFETVNLDDDEGIGANSYSLTLTNSNAPNPSTLLTINGSALQSDEGAFISTAAVGSFNSNITTGAGNDTVISGAIGDVITTNGGADTVNIKAGGFDNANLGDGNDLLLAGGALTTNDTAVGGAGTDTVDVVDAGRTIVDADFTNVSEFEVLNVAEAQTNTLGAQAQEAGLLKIVSTNGTSGTVINASGYTAGVTVDISATGGGLNNDNVTTGSGNDTVIAGVGDQSVSLGAGDDQVVVDGSEFTFADTVSGGSNTAVGDSIVLDNTLGGVTAGVNLNNVTGVENFQFKTDGNVGGGLFEPNASTITFTGGNVLTQTALNITAAALADTSDSLTVVIDGGQTDADFRFNVTGSVASTTVIKQNVDTNNDINFQGGTGVDRLEIHGNDLGSTVTMEGGAGRDVIAQTGGKFTDDGFVNINGVEILTATGGAKIDATLGIRASGADLDTIQDTNNNDLVTLDAQFTNALTVNLSGGNDTINGAASAAVLTFNAIDSNLTAADALTGGTTASDVLNVDANNGVADLTSVTKVETINIVDNDNPEPTAASTTLIIDTQVSDLSSGTVQTINAGDLDASEVLNLQGAGAGANLAVTGGAGADMITTGKGADTVVAGEGNNTVTTNAGNDLVTSLSGNDTITTGTGNDSIDAGNGNNQVFAGLDNDVVMTGGGSDIVDGGDGNDTISSGGGDDQIYGGLGLDVIDSGAGADQLLYRARAESSTSTGRDTVTGFTSGSDVIDVRYVAEAIANYGEGASINFAGNLGSFGDAQGATIAGDGIMDVVYDTSTGNLWVDLNDDGTLNGNDLQIVLEGVATLQAKDVLDTAATGVKIGQTSVEFGGPAAVGTFLADNFVLVDEVAGPGPGAWTVDGGLGNDQVQIDGDDISTSSITNVETAVINGSGTMTYAQHNAFGAVVSGTGEPQSVNLTGPVEAVTGAATIETYNLLGTVDGIGNPAGDNFTLGASGQNVNAGSGNDTINSGAIEIVTGKIDGGLGTDVLNLDTGDDISGAALFGIESTVINLSSVTMNAEQHGSNGLNGSAGQIVDPGDTFPNTTDTITITTSTLAAVAIDAKNSVGFAGTGITGVPQVENYVLSNLDDKFTLGSLGQNVNTGGGTNEITTGASDGQYTGTIGGSGADTLTLDAGDNIGGVNTGFGVFGNGNGDLITGAANVSAVETLKLTTGTVLMTVAQHEGFTTVIDTGGADTVQLTTGGTVNAEVVVDTYVADGNTDTHLIVNSGNADVNFTSIDGVPGDYDDSVTVGSFAVNGTWAVGGTTDTLNATAGGADISGVNTGNATTLEILNLAGAITATEAQHDAFTTINAAGGADSFTLTSSNGNDSVTGNAAVESYTLNDAFTFTLGSNKQNVTGNAANSQTVIVNGLTLTGNTLDGGTGAGDPDTLTLNTGTNITGATSITGFENVTVNGAVSMTYAQYNALLPTGGAGTDTITLIGPVATILGRTGIENYVLANLAGNDFTFHPDTDSVVTTGSNNDIVRNGSVTSFAGVTMDLSANAGGIGDLLSLTGTVNISGINAGAETTAETLEILTDAVTTSMTVAQHEGFTGSIIAAGVADTIALTTDGKVFAEEAIETYDLGSNKNTVVVNELKGEVNIVDTSATGDNDTVFIGTGVVANGTWNLSNSSDTLEVSGTSTKISGVNAGAATTAENLVLSGVLNNLTLTQAQHQAFTGTVTATAGADTLIILGAGAVTAFDNVENYNLSNASNQLTINAAETGVNILAIGGSNDTIIVGGNKVTGSWGLGAGDDTVTAANGADISGVNGGGATTVENIQIANNANVTMTVVQHEAFDSDLLGGFSAIGSNVITLTTDGTINARNEVEGYILNGDGVGGSTVNINDNFIGPDSNFAVSVTGAGGADTININGNFFSGTLVASGAWALAGADDTLVFNNGGQTVDISGVNAGAATTAETLDIAGNGGDAIMTVAQHKGFTTLTTSGGGTNSVTLTNDGTVTAFNAIEVYNLNSDGVGGSTINLGTNAGVDVNGTGGADTVNIGGLVMGATADFTLSGLDDTLIATNGADLTQINNGNATQAETLNITDDIRLTGTQYNAFTSVVGAGTSDGVTISTGGTYTAVNAIEQYVLQGNSTITFSGTDAIQAGQSVDLGTTQSIVAITNTYTSALDGTDSSVAILNFTTNDAIDVNGGALVTTNLVAAAGANANQTADIIVINGLAQTDLTDTTNGGDVEQAIAQAIGSLTAGTHLIVLESPNGTGQSGLYLINTAGVGDLQTSNFDVEFVGLVGHSAGFDWTAGNFA</sequence>
<evidence type="ECO:0000256" key="2">
    <source>
        <dbReference type="ARBA" id="ARBA00022525"/>
    </source>
</evidence>
<keyword evidence="2" id="KW-0964">Secreted</keyword>
<protein>
    <submittedName>
        <fullName evidence="3">Calcium-binding protein</fullName>
    </submittedName>
</protein>
<evidence type="ECO:0000313" key="3">
    <source>
        <dbReference type="EMBL" id="MEJ6010517.1"/>
    </source>
</evidence>
<reference evidence="3 4" key="1">
    <citation type="submission" date="2024-03" db="EMBL/GenBank/DDBJ databases">
        <authorList>
            <person name="Jo J.-H."/>
        </authorList>
    </citation>
    <scope>NUCLEOTIDE SEQUENCE [LARGE SCALE GENOMIC DNA]</scope>
    <source>
        <strain evidence="3 4">AS3R-12</strain>
    </source>
</reference>
<dbReference type="InterPro" id="IPR011049">
    <property type="entry name" value="Serralysin-like_metalloprot_C"/>
</dbReference>
<dbReference type="PROSITE" id="PS00330">
    <property type="entry name" value="HEMOLYSIN_CALCIUM"/>
    <property type="match status" value="1"/>
</dbReference>
<proteinExistence type="predicted"/>
<dbReference type="PANTHER" id="PTHR38340">
    <property type="entry name" value="S-LAYER PROTEIN"/>
    <property type="match status" value="1"/>
</dbReference>
<dbReference type="Proteomes" id="UP001379235">
    <property type="component" value="Unassembled WGS sequence"/>
</dbReference>
<dbReference type="Pfam" id="PF00353">
    <property type="entry name" value="HemolysinCabind"/>
    <property type="match status" value="8"/>
</dbReference>
<dbReference type="Gene3D" id="2.150.10.10">
    <property type="entry name" value="Serralysin-like metalloprotease, C-terminal"/>
    <property type="match status" value="3"/>
</dbReference>
<accession>A0ABU8S987</accession>
<dbReference type="RefSeq" id="WP_339967204.1">
    <property type="nucleotide sequence ID" value="NZ_JBBHJY010000005.1"/>
</dbReference>
<evidence type="ECO:0000313" key="4">
    <source>
        <dbReference type="Proteomes" id="UP001379235"/>
    </source>
</evidence>
<dbReference type="SUPFAM" id="SSF51120">
    <property type="entry name" value="beta-Roll"/>
    <property type="match status" value="3"/>
</dbReference>
<comment type="caution">
    <text evidence="3">The sequence shown here is derived from an EMBL/GenBank/DDBJ whole genome shotgun (WGS) entry which is preliminary data.</text>
</comment>
<dbReference type="InterPro" id="IPR018247">
    <property type="entry name" value="EF_Hand_1_Ca_BS"/>
</dbReference>
<dbReference type="InterPro" id="IPR018511">
    <property type="entry name" value="Hemolysin-typ_Ca-bd_CS"/>
</dbReference>
<dbReference type="InterPro" id="IPR001343">
    <property type="entry name" value="Hemolysn_Ca-bd"/>
</dbReference>